<dbReference type="RefSeq" id="WP_075276189.1">
    <property type="nucleotide sequence ID" value="NZ_CP016908.1"/>
</dbReference>
<gene>
    <name evidence="12" type="ORF">BCY86_01735</name>
</gene>
<keyword evidence="6 10" id="KW-0653">Protein transport</keyword>
<keyword evidence="13" id="KW-1185">Reference proteome</keyword>
<keyword evidence="9 10" id="KW-0472">Membrane</keyword>
<keyword evidence="8 10" id="KW-0811">Translocation</keyword>
<feature type="transmembrane region" description="Helical" evidence="10">
    <location>
        <begin position="52"/>
        <end position="74"/>
    </location>
</feature>
<dbReference type="AlphaFoldDB" id="A0A1L6MVI5"/>
<evidence type="ECO:0000256" key="5">
    <source>
        <dbReference type="ARBA" id="ARBA00022692"/>
    </source>
</evidence>
<evidence type="ECO:0000256" key="11">
    <source>
        <dbReference type="SAM" id="MobiDB-lite"/>
    </source>
</evidence>
<evidence type="ECO:0000256" key="9">
    <source>
        <dbReference type="ARBA" id="ARBA00023136"/>
    </source>
</evidence>
<evidence type="ECO:0000313" key="13">
    <source>
        <dbReference type="Proteomes" id="UP000185544"/>
    </source>
</evidence>
<dbReference type="KEGG" id="pabo:BCY86_01735"/>
<dbReference type="OrthoDB" id="121323at2"/>
<evidence type="ECO:0000256" key="3">
    <source>
        <dbReference type="ARBA" id="ARBA00022448"/>
    </source>
</evidence>
<accession>A0A1L6MVI5</accession>
<reference evidence="12 13" key="1">
    <citation type="submission" date="2016-08" db="EMBL/GenBank/DDBJ databases">
        <title>Identification and validation of antigenic proteins from Pajaroellobacter abortibovis using de-novo genome sequence assembly and reverse vaccinology.</title>
        <authorList>
            <person name="Welly B.T."/>
            <person name="Miller M.R."/>
            <person name="Stott J.L."/>
            <person name="Blanchard M.T."/>
            <person name="Islas-Trejo A.D."/>
            <person name="O'Rourke S.M."/>
            <person name="Young A.E."/>
            <person name="Medrano J.F."/>
            <person name="Van Eenennaam A.L."/>
        </authorList>
    </citation>
    <scope>NUCLEOTIDE SEQUENCE [LARGE SCALE GENOMIC DNA]</scope>
    <source>
        <strain evidence="12 13">BTF92-0548A/99-0131</strain>
    </source>
</reference>
<keyword evidence="5 10" id="KW-0812">Transmembrane</keyword>
<dbReference type="GO" id="GO:0015450">
    <property type="term" value="F:protein-transporting ATPase activity"/>
    <property type="evidence" value="ECO:0007669"/>
    <property type="project" value="UniProtKB-UniRule"/>
</dbReference>
<evidence type="ECO:0000256" key="2">
    <source>
        <dbReference type="ARBA" id="ARBA00008445"/>
    </source>
</evidence>
<dbReference type="GO" id="GO:0043952">
    <property type="term" value="P:protein transport by the Sec complex"/>
    <property type="evidence" value="ECO:0007669"/>
    <property type="project" value="TreeGrafter"/>
</dbReference>
<feature type="region of interest" description="Disordered" evidence="11">
    <location>
        <begin position="91"/>
        <end position="125"/>
    </location>
</feature>
<dbReference type="Pfam" id="PF03840">
    <property type="entry name" value="SecG"/>
    <property type="match status" value="1"/>
</dbReference>
<keyword evidence="7 10" id="KW-1133">Transmembrane helix</keyword>
<dbReference type="GO" id="GO:0009306">
    <property type="term" value="P:protein secretion"/>
    <property type="evidence" value="ECO:0007669"/>
    <property type="project" value="UniProtKB-UniRule"/>
</dbReference>
<name>A0A1L6MVI5_9BACT</name>
<keyword evidence="3 10" id="KW-0813">Transport</keyword>
<comment type="subcellular location">
    <subcellularLocation>
        <location evidence="1 10">Cell membrane</location>
        <topology evidence="1 10">Multi-pass membrane protein</topology>
    </subcellularLocation>
</comment>
<evidence type="ECO:0000256" key="1">
    <source>
        <dbReference type="ARBA" id="ARBA00004651"/>
    </source>
</evidence>
<comment type="caution">
    <text evidence="10">Lacks conserved residue(s) required for the propagation of feature annotation.</text>
</comment>
<feature type="compositionally biased region" description="Polar residues" evidence="11">
    <location>
        <begin position="112"/>
        <end position="125"/>
    </location>
</feature>
<dbReference type="Proteomes" id="UP000185544">
    <property type="component" value="Chromosome"/>
</dbReference>
<comment type="similarity">
    <text evidence="2 10">Belongs to the SecG family.</text>
</comment>
<dbReference type="PANTHER" id="PTHR34182">
    <property type="entry name" value="PROTEIN-EXPORT MEMBRANE PROTEIN SECG"/>
    <property type="match status" value="1"/>
</dbReference>
<dbReference type="PANTHER" id="PTHR34182:SF1">
    <property type="entry name" value="PROTEIN-EXPORT MEMBRANE PROTEIN SECG"/>
    <property type="match status" value="1"/>
</dbReference>
<protein>
    <recommendedName>
        <fullName evidence="10">Protein-export membrane protein SecG</fullName>
    </recommendedName>
</protein>
<dbReference type="GO" id="GO:0005886">
    <property type="term" value="C:plasma membrane"/>
    <property type="evidence" value="ECO:0007669"/>
    <property type="project" value="UniProtKB-SubCell"/>
</dbReference>
<evidence type="ECO:0000256" key="4">
    <source>
        <dbReference type="ARBA" id="ARBA00022475"/>
    </source>
</evidence>
<evidence type="ECO:0000313" key="12">
    <source>
        <dbReference type="EMBL" id="APR99542.1"/>
    </source>
</evidence>
<dbReference type="STRING" id="1882918.BCY86_01735"/>
<keyword evidence="4 10" id="KW-1003">Cell membrane</keyword>
<proteinExistence type="inferred from homology"/>
<dbReference type="GO" id="GO:0065002">
    <property type="term" value="P:intracellular protein transmembrane transport"/>
    <property type="evidence" value="ECO:0007669"/>
    <property type="project" value="TreeGrafter"/>
</dbReference>
<dbReference type="NCBIfam" id="TIGR00810">
    <property type="entry name" value="secG"/>
    <property type="match status" value="1"/>
</dbReference>
<dbReference type="PRINTS" id="PR01651">
    <property type="entry name" value="SECGEXPORT"/>
</dbReference>
<dbReference type="InterPro" id="IPR004692">
    <property type="entry name" value="SecG"/>
</dbReference>
<organism evidence="12 13">
    <name type="scientific">Pajaroellobacter abortibovis</name>
    <dbReference type="NCBI Taxonomy" id="1882918"/>
    <lineage>
        <taxon>Bacteria</taxon>
        <taxon>Pseudomonadati</taxon>
        <taxon>Myxococcota</taxon>
        <taxon>Polyangia</taxon>
        <taxon>Polyangiales</taxon>
        <taxon>Polyangiaceae</taxon>
    </lineage>
</organism>
<evidence type="ECO:0000256" key="6">
    <source>
        <dbReference type="ARBA" id="ARBA00022927"/>
    </source>
</evidence>
<sequence length="125" mass="13568">MLTFLLQCLHIFVCLFLIFVVLLQQGRGGTMGTPMGGQMAQQVFGGRGAGNLLTRVTTICATIFMITSMSLAYLSTAGDRALKQKIEEAEKQKLLSTESTTPPLDETETIHPKNNLSDSSPSETQ</sequence>
<evidence type="ECO:0000256" key="8">
    <source>
        <dbReference type="ARBA" id="ARBA00023010"/>
    </source>
</evidence>
<comment type="function">
    <text evidence="10">Involved in protein export. Participates in an early event of protein translocation.</text>
</comment>
<dbReference type="EMBL" id="CP016908">
    <property type="protein sequence ID" value="APR99542.1"/>
    <property type="molecule type" value="Genomic_DNA"/>
</dbReference>
<evidence type="ECO:0000256" key="10">
    <source>
        <dbReference type="RuleBase" id="RU365087"/>
    </source>
</evidence>
<evidence type="ECO:0000256" key="7">
    <source>
        <dbReference type="ARBA" id="ARBA00022989"/>
    </source>
</evidence>